<keyword evidence="5" id="KW-1185">Reference proteome</keyword>
<proteinExistence type="predicted"/>
<dbReference type="eggNOG" id="COG0045">
    <property type="taxonomic scope" value="Bacteria"/>
</dbReference>
<gene>
    <name evidence="4" type="ORF">ATO9_18925</name>
</gene>
<dbReference type="Gene3D" id="3.30.470.20">
    <property type="entry name" value="ATP-grasp fold, B domain"/>
    <property type="match status" value="1"/>
</dbReference>
<dbReference type="Gene3D" id="3.30.1490.20">
    <property type="entry name" value="ATP-grasp fold, A domain"/>
    <property type="match status" value="1"/>
</dbReference>
<dbReference type="RefSeq" id="WP_043753019.1">
    <property type="nucleotide sequence ID" value="NZ_AQQX01000012.1"/>
</dbReference>
<evidence type="ECO:0000313" key="5">
    <source>
        <dbReference type="Proteomes" id="UP000030004"/>
    </source>
</evidence>
<evidence type="ECO:0000313" key="4">
    <source>
        <dbReference type="EMBL" id="KGM47264.1"/>
    </source>
</evidence>
<dbReference type="PANTHER" id="PTHR43334">
    <property type="entry name" value="ACETATE--COA LIGASE [ADP-FORMING]"/>
    <property type="match status" value="1"/>
</dbReference>
<dbReference type="PANTHER" id="PTHR43334:SF1">
    <property type="entry name" value="3-HYDROXYPROPIONATE--COA LIGASE [ADP-FORMING]"/>
    <property type="match status" value="1"/>
</dbReference>
<keyword evidence="1" id="KW-0436">Ligase</keyword>
<dbReference type="Pfam" id="PF13549">
    <property type="entry name" value="ATP-grasp_5"/>
    <property type="match status" value="1"/>
</dbReference>
<dbReference type="STRING" id="1461694.ATO9_18925"/>
<dbReference type="AlphaFoldDB" id="A0A0A0E9X2"/>
<reference evidence="4 5" key="1">
    <citation type="journal article" date="2015" name="Antonie Van Leeuwenhoek">
        <title>Pseudooceanicola atlanticus gen. nov. sp. nov., isolated from surface seawater of the Atlantic Ocean and reclassification of Oceanicola batsensis, Oceanicola marinus, Oceanicola nitratireducens, Oceanicola nanhaiensis, Oceanicola antarcticus and Oceanicola flagellatus, as Pseudooceanicola batsensis comb. nov., Pseudooceanicola marinus comb. nov., Pseudooceanicola nitratireducens comb. nov., Pseudooceanicola nanhaiensis comb. nov., Pseudooceanicola antarcticus comb. nov., and Pseudooceanicola flagellatus comb. nov.</title>
        <authorList>
            <person name="Lai Q."/>
            <person name="Li G."/>
            <person name="Liu X."/>
            <person name="Du Y."/>
            <person name="Sun F."/>
            <person name="Shao Z."/>
        </authorList>
    </citation>
    <scope>NUCLEOTIDE SEQUENCE [LARGE SCALE GENOMIC DNA]</scope>
    <source>
        <strain evidence="4 5">22II-s11g</strain>
    </source>
</reference>
<accession>A0A0A0E9X2</accession>
<comment type="caution">
    <text evidence="4">The sequence shown here is derived from an EMBL/GenBank/DDBJ whole genome shotgun (WGS) entry which is preliminary data.</text>
</comment>
<dbReference type="InterPro" id="IPR013815">
    <property type="entry name" value="ATP_grasp_subdomain_1"/>
</dbReference>
<protein>
    <recommendedName>
        <fullName evidence="6">ATP-grasp domain-containing protein</fullName>
    </recommendedName>
</protein>
<evidence type="ECO:0000256" key="1">
    <source>
        <dbReference type="ARBA" id="ARBA00022598"/>
    </source>
</evidence>
<dbReference type="InterPro" id="IPR051538">
    <property type="entry name" value="Acyl-CoA_Synth/Transferase"/>
</dbReference>
<evidence type="ECO:0008006" key="6">
    <source>
        <dbReference type="Google" id="ProtNLM"/>
    </source>
</evidence>
<dbReference type="OrthoDB" id="9807426at2"/>
<evidence type="ECO:0000256" key="2">
    <source>
        <dbReference type="ARBA" id="ARBA00022741"/>
    </source>
</evidence>
<keyword evidence="2" id="KW-0547">Nucleotide-binding</keyword>
<organism evidence="4 5">
    <name type="scientific">Pseudooceanicola atlanticus</name>
    <dbReference type="NCBI Taxonomy" id="1461694"/>
    <lineage>
        <taxon>Bacteria</taxon>
        <taxon>Pseudomonadati</taxon>
        <taxon>Pseudomonadota</taxon>
        <taxon>Alphaproteobacteria</taxon>
        <taxon>Rhodobacterales</taxon>
        <taxon>Paracoccaceae</taxon>
        <taxon>Pseudooceanicola</taxon>
    </lineage>
</organism>
<dbReference type="GO" id="GO:0016874">
    <property type="term" value="F:ligase activity"/>
    <property type="evidence" value="ECO:0007669"/>
    <property type="project" value="UniProtKB-KW"/>
</dbReference>
<dbReference type="GO" id="GO:0005524">
    <property type="term" value="F:ATP binding"/>
    <property type="evidence" value="ECO:0007669"/>
    <property type="project" value="UniProtKB-KW"/>
</dbReference>
<sequence>MTQRETLENWQRAGRTVIHEADAKDLLQRIGIPVPRRDPDHGRCAAKLCHDDYPHKSDHGLVRLGLSPEEAKQAAAEMAERFAGGTALIEEMEEGSVAEWIIGCKRDDTFGPIVLAGPGGILVELIDAAEIRLAPATPQTAEAMVRSGPGARLLTGLRGAEPADKGALADLISRISVFFAENADLISEIEINPVMVRADGKGLVAADALIVLSSNADEQEKLT</sequence>
<name>A0A0A0E9X2_9RHOB</name>
<dbReference type="Proteomes" id="UP000030004">
    <property type="component" value="Unassembled WGS sequence"/>
</dbReference>
<dbReference type="SUPFAM" id="SSF56059">
    <property type="entry name" value="Glutathione synthetase ATP-binding domain-like"/>
    <property type="match status" value="1"/>
</dbReference>
<keyword evidence="3" id="KW-0067">ATP-binding</keyword>
<evidence type="ECO:0000256" key="3">
    <source>
        <dbReference type="ARBA" id="ARBA00022840"/>
    </source>
</evidence>
<dbReference type="EMBL" id="AQQX01000012">
    <property type="protein sequence ID" value="KGM47264.1"/>
    <property type="molecule type" value="Genomic_DNA"/>
</dbReference>